<dbReference type="AlphaFoldDB" id="T1I4I0"/>
<dbReference type="OMA" id="IWIMNIA"/>
<sequence>MSDTLAGVTVLAFGNGAPDVFTALASKMSGLSQVFYTGIAGGCMFVTTFVAGSVLLIHPFQLDGWPFLRDIIFLLIAYLIIFTCFSIGVLSLHMCLTFIALYIIYIAIVLLGQYANMRYVKMKLRDQEKSKQSTEQKLQETLQIASINELTRNKQMGQVRLNESMWQQLYRSLLPFTVVDWAFMPWYEKALNVLQAPVSVVLKLAIPVCNLQQPQGGWCKLLVCINMCVCLPVTFFSFSDVTHEFGRATLVYNIPNYVFISLPGLIAAVLILFFTKVDKAPRGNWILAFIGFPIAIVVVNFACQTVVLVLESLGTRFGVSYSTLGMTLLAWGNSLGDLVSNTTLAKNGMPKMALAACFGSPLFSILCKYLQKALYPFLTSKKKTACIFGAGIASLASLISSSETIARVHLGLTGSLVSYFVFASLICSLFTLTLMDMDGRRSYGCFLITLYGTFVIMVLIAELCTEKRR</sequence>
<comment type="subcellular location">
    <subcellularLocation>
        <location evidence="1">Membrane</location>
        <topology evidence="1">Multi-pass membrane protein</topology>
    </subcellularLocation>
</comment>
<dbReference type="STRING" id="13249.T1I4I0"/>
<evidence type="ECO:0000256" key="2">
    <source>
        <dbReference type="ARBA" id="ARBA00022448"/>
    </source>
</evidence>
<evidence type="ECO:0000259" key="8">
    <source>
        <dbReference type="Pfam" id="PF01699"/>
    </source>
</evidence>
<dbReference type="InParanoid" id="T1I4I0"/>
<proteinExistence type="predicted"/>
<dbReference type="EMBL" id="ACPB03014994">
    <property type="status" value="NOT_ANNOTATED_CDS"/>
    <property type="molecule type" value="Genomic_DNA"/>
</dbReference>
<dbReference type="GO" id="GO:0016020">
    <property type="term" value="C:membrane"/>
    <property type="evidence" value="ECO:0007669"/>
    <property type="project" value="UniProtKB-SubCell"/>
</dbReference>
<keyword evidence="6" id="KW-1133">Transmembrane helix</keyword>
<evidence type="ECO:0000256" key="4">
    <source>
        <dbReference type="ARBA" id="ARBA00022568"/>
    </source>
</evidence>
<keyword evidence="7" id="KW-0472">Membrane</keyword>
<organism evidence="9 10">
    <name type="scientific">Rhodnius prolixus</name>
    <name type="common">Triatomid bug</name>
    <dbReference type="NCBI Taxonomy" id="13249"/>
    <lineage>
        <taxon>Eukaryota</taxon>
        <taxon>Metazoa</taxon>
        <taxon>Ecdysozoa</taxon>
        <taxon>Arthropoda</taxon>
        <taxon>Hexapoda</taxon>
        <taxon>Insecta</taxon>
        <taxon>Pterygota</taxon>
        <taxon>Neoptera</taxon>
        <taxon>Paraneoptera</taxon>
        <taxon>Hemiptera</taxon>
        <taxon>Heteroptera</taxon>
        <taxon>Panheteroptera</taxon>
        <taxon>Cimicomorpha</taxon>
        <taxon>Reduviidae</taxon>
        <taxon>Triatominae</taxon>
        <taxon>Rhodnius</taxon>
    </lineage>
</organism>
<keyword evidence="2" id="KW-0813">Transport</keyword>
<reference evidence="9" key="1">
    <citation type="submission" date="2015-05" db="UniProtKB">
        <authorList>
            <consortium name="EnsemblMetazoa"/>
        </authorList>
    </citation>
    <scope>IDENTIFICATION</scope>
</reference>
<dbReference type="InterPro" id="IPR051359">
    <property type="entry name" value="CaCA_antiporter"/>
</dbReference>
<keyword evidence="5" id="KW-0812">Transmembrane</keyword>
<feature type="domain" description="Sodium/calcium exchanger membrane region" evidence="8">
    <location>
        <begin position="288"/>
        <end position="366"/>
    </location>
</feature>
<keyword evidence="4" id="KW-0406">Ion transport</keyword>
<dbReference type="Proteomes" id="UP000015103">
    <property type="component" value="Unassembled WGS sequence"/>
</dbReference>
<evidence type="ECO:0000256" key="5">
    <source>
        <dbReference type="ARBA" id="ARBA00022692"/>
    </source>
</evidence>
<keyword evidence="3" id="KW-0050">Antiport</keyword>
<evidence type="ECO:0000256" key="1">
    <source>
        <dbReference type="ARBA" id="ARBA00004141"/>
    </source>
</evidence>
<dbReference type="PANTHER" id="PTHR12266">
    <property type="entry name" value="NA+/CA2+ K+ INDEPENDENT EXCHANGER"/>
    <property type="match status" value="1"/>
</dbReference>
<accession>T1I4I0</accession>
<evidence type="ECO:0000256" key="7">
    <source>
        <dbReference type="ARBA" id="ARBA00023136"/>
    </source>
</evidence>
<keyword evidence="4" id="KW-0109">Calcium transport</keyword>
<evidence type="ECO:0000313" key="9">
    <source>
        <dbReference type="EnsemblMetazoa" id="RPRC011199-PA"/>
    </source>
</evidence>
<dbReference type="EnsemblMetazoa" id="RPRC011199-RA">
    <property type="protein sequence ID" value="RPRC011199-PA"/>
    <property type="gene ID" value="RPRC011199"/>
</dbReference>
<dbReference type="Gene3D" id="1.20.1420.30">
    <property type="entry name" value="NCX, central ion-binding region"/>
    <property type="match status" value="2"/>
</dbReference>
<dbReference type="FunCoup" id="T1I4I0">
    <property type="interactions" value="28"/>
</dbReference>
<name>T1I4I0_RHOPR</name>
<evidence type="ECO:0000256" key="3">
    <source>
        <dbReference type="ARBA" id="ARBA00022449"/>
    </source>
</evidence>
<dbReference type="PANTHER" id="PTHR12266:SF0">
    <property type="entry name" value="MITOCHONDRIAL SODIUM_CALCIUM EXCHANGER PROTEIN"/>
    <property type="match status" value="1"/>
</dbReference>
<protein>
    <recommendedName>
        <fullName evidence="8">Sodium/calcium exchanger membrane region domain-containing protein</fullName>
    </recommendedName>
</protein>
<dbReference type="InterPro" id="IPR004837">
    <property type="entry name" value="NaCa_Exmemb"/>
</dbReference>
<dbReference type="Pfam" id="PF01699">
    <property type="entry name" value="Na_Ca_ex"/>
    <property type="match status" value="2"/>
</dbReference>
<dbReference type="InterPro" id="IPR044880">
    <property type="entry name" value="NCX_ion-bd_dom_sf"/>
</dbReference>
<dbReference type="GO" id="GO:0005432">
    <property type="term" value="F:calcium:sodium antiporter activity"/>
    <property type="evidence" value="ECO:0007669"/>
    <property type="project" value="TreeGrafter"/>
</dbReference>
<dbReference type="eggNOG" id="KOG2399">
    <property type="taxonomic scope" value="Eukaryota"/>
</dbReference>
<evidence type="ECO:0000256" key="6">
    <source>
        <dbReference type="ARBA" id="ARBA00022989"/>
    </source>
</evidence>
<dbReference type="VEuPathDB" id="VectorBase:RPRC011199"/>
<dbReference type="GO" id="GO:0006874">
    <property type="term" value="P:intracellular calcium ion homeostasis"/>
    <property type="evidence" value="ECO:0007669"/>
    <property type="project" value="TreeGrafter"/>
</dbReference>
<dbReference type="HOGENOM" id="CLU_004979_3_2_1"/>
<feature type="domain" description="Sodium/calcium exchanger membrane region" evidence="8">
    <location>
        <begin position="1"/>
        <end position="110"/>
    </location>
</feature>
<keyword evidence="10" id="KW-1185">Reference proteome</keyword>
<keyword evidence="4" id="KW-0106">Calcium</keyword>
<evidence type="ECO:0000313" key="10">
    <source>
        <dbReference type="Proteomes" id="UP000015103"/>
    </source>
</evidence>